<dbReference type="Proteomes" id="UP000585614">
    <property type="component" value="Unassembled WGS sequence"/>
</dbReference>
<reference evidence="2 3" key="1">
    <citation type="journal article" date="2020" name="Nature">
        <title>Six reference-quality genomes reveal evolution of bat adaptations.</title>
        <authorList>
            <person name="Jebb D."/>
            <person name="Huang Z."/>
            <person name="Pippel M."/>
            <person name="Hughes G.M."/>
            <person name="Lavrichenko K."/>
            <person name="Devanna P."/>
            <person name="Winkler S."/>
            <person name="Jermiin L.S."/>
            <person name="Skirmuntt E.C."/>
            <person name="Katzourakis A."/>
            <person name="Burkitt-Gray L."/>
            <person name="Ray D.A."/>
            <person name="Sullivan K.A.M."/>
            <person name="Roscito J.G."/>
            <person name="Kirilenko B.M."/>
            <person name="Davalos L.M."/>
            <person name="Corthals A.P."/>
            <person name="Power M.L."/>
            <person name="Jones G."/>
            <person name="Ransome R.D."/>
            <person name="Dechmann D.K.N."/>
            <person name="Locatelli A.G."/>
            <person name="Puechmaille S.J."/>
            <person name="Fedrigo O."/>
            <person name="Jarvis E.D."/>
            <person name="Hiller M."/>
            <person name="Vernes S.C."/>
            <person name="Myers E.W."/>
            <person name="Teeling E.C."/>
        </authorList>
    </citation>
    <scope>NUCLEOTIDE SEQUENCE [LARGE SCALE GENOMIC DNA]</scope>
    <source>
        <strain evidence="2">MRhiFer1</strain>
        <tissue evidence="2">Lung</tissue>
    </source>
</reference>
<protein>
    <submittedName>
        <fullName evidence="2">Uncharacterized protein</fullName>
    </submittedName>
</protein>
<accession>A0A7J7YS59</accession>
<evidence type="ECO:0000313" key="2">
    <source>
        <dbReference type="EMBL" id="KAF6364665.1"/>
    </source>
</evidence>
<evidence type="ECO:0000256" key="1">
    <source>
        <dbReference type="SAM" id="MobiDB-lite"/>
    </source>
</evidence>
<sequence length="165" mass="17386">MEKQRWVQTGPPHVPTFMEEARVAAVQTFPGQDDKSQVRAFSRATHLPAAPGAPPLPPPPHPCPMPSAVRPLQFRVPQSPEQLPTPKAASSAVIFQSFLSDADPMSRESSGEPDQEERPSVTLTEARAPVGLSAGPGASTQGEAVSGQSPGTPELAAAIILCYEC</sequence>
<proteinExistence type="predicted"/>
<dbReference type="EMBL" id="JACAGC010000005">
    <property type="protein sequence ID" value="KAF6364665.1"/>
    <property type="molecule type" value="Genomic_DNA"/>
</dbReference>
<organism evidence="2 3">
    <name type="scientific">Rhinolophus ferrumequinum</name>
    <name type="common">Greater horseshoe bat</name>
    <dbReference type="NCBI Taxonomy" id="59479"/>
    <lineage>
        <taxon>Eukaryota</taxon>
        <taxon>Metazoa</taxon>
        <taxon>Chordata</taxon>
        <taxon>Craniata</taxon>
        <taxon>Vertebrata</taxon>
        <taxon>Euteleostomi</taxon>
        <taxon>Mammalia</taxon>
        <taxon>Eutheria</taxon>
        <taxon>Laurasiatheria</taxon>
        <taxon>Chiroptera</taxon>
        <taxon>Yinpterochiroptera</taxon>
        <taxon>Rhinolophoidea</taxon>
        <taxon>Rhinolophidae</taxon>
        <taxon>Rhinolophinae</taxon>
        <taxon>Rhinolophus</taxon>
    </lineage>
</organism>
<gene>
    <name evidence="2" type="ORF">mRhiFer1_009804</name>
</gene>
<feature type="region of interest" description="Disordered" evidence="1">
    <location>
        <begin position="42"/>
        <end position="151"/>
    </location>
</feature>
<dbReference type="AlphaFoldDB" id="A0A7J7YS59"/>
<feature type="compositionally biased region" description="Polar residues" evidence="1">
    <location>
        <begin position="138"/>
        <end position="151"/>
    </location>
</feature>
<name>A0A7J7YS59_RHIFE</name>
<evidence type="ECO:0000313" key="3">
    <source>
        <dbReference type="Proteomes" id="UP000585614"/>
    </source>
</evidence>
<feature type="compositionally biased region" description="Pro residues" evidence="1">
    <location>
        <begin position="51"/>
        <end position="65"/>
    </location>
</feature>
<comment type="caution">
    <text evidence="2">The sequence shown here is derived from an EMBL/GenBank/DDBJ whole genome shotgun (WGS) entry which is preliminary data.</text>
</comment>